<sequence>MIRNLLRIGRKGFCTQATADAASKVAFSQSMKPKWMKFFEGQEPIKIDLERSMKSDNIDLIQNYIKNNYLQFEDQQLVQVIPKVSRSNIIDRVKNEIRVRIIQNNFNLNVSQNFTLLEYMEDISQADRLLVLYTLTKCSESFKEYNHFQHYKIIQLAIKFNRLSVPLTLQFLDYFNENKELFAQPDQVKNLYFEKLDFVQFTQYMLVLSNLKLLLVPEEFNSRISDETIRIISEIYIEKLNTFESNCENYYLIHLDKVFNPDVLKILPQDLKISYKKALVRILELKFDTETQLGKFSYFKNDRGSHQQKALAILRSIVQTNERELVGKILILIGNQIMSREISDFKFDFRLFSYMTKYQYAYKYYIDESFISMKSLLRSLIFNTKKFNEENEINAYHILLQKYKSYNELNYPSIIKQSEDFYSRKVDFSDTMVNQWNQLQKDIQQCLRDYINQQVASGFFTKLLHKIPSPVDKEEDEIIAQEDSEMDLLAIEEANEVIADAKEDDDELKKNGENVDESVNQEKLKDEDFKKQQGYKIIELQSNLQQLKYVKTITYNSRIQFNQTILLRNFINTIECVAQNLYLSEPDEEYIHSIKLLVKQDKLIEVFDHFCMIPSFLESLIMIEAYGKIKKGQSWLSPELSNKVLKMKFFMEDFFNKDQNYKDKAPSKYIKQIEQEVQSLPTQNLPFDNAYDQHNFIYEIISNSFQVSNTLFEIEKQKTSVIAENKINMQRKRDFLTEQFVYNKENLLRKIIHSQIYSYFINESHLKKYTGEILFSISNQVQKNVVFYPFFADYVLPQKKIAIQILEKNRMIDGVENTISGFNQLNELYLKQIGYSVIYIDYNDFEIDYKGFQTNILKKFSKLINNN</sequence>
<dbReference type="InParanoid" id="I7MDV9"/>
<dbReference type="GeneID" id="7825050"/>
<evidence type="ECO:0000313" key="1">
    <source>
        <dbReference type="EMBL" id="EAR92817.2"/>
    </source>
</evidence>
<reference evidence="2" key="1">
    <citation type="journal article" date="2006" name="PLoS Biol.">
        <title>Macronuclear genome sequence of the ciliate Tetrahymena thermophila, a model eukaryote.</title>
        <authorList>
            <person name="Eisen J.A."/>
            <person name="Coyne R.S."/>
            <person name="Wu M."/>
            <person name="Wu D."/>
            <person name="Thiagarajan M."/>
            <person name="Wortman J.R."/>
            <person name="Badger J.H."/>
            <person name="Ren Q."/>
            <person name="Amedeo P."/>
            <person name="Jones K.M."/>
            <person name="Tallon L.J."/>
            <person name="Delcher A.L."/>
            <person name="Salzberg S.L."/>
            <person name="Silva J.C."/>
            <person name="Haas B.J."/>
            <person name="Majoros W.H."/>
            <person name="Farzad M."/>
            <person name="Carlton J.M."/>
            <person name="Smith R.K. Jr."/>
            <person name="Garg J."/>
            <person name="Pearlman R.E."/>
            <person name="Karrer K.M."/>
            <person name="Sun L."/>
            <person name="Manning G."/>
            <person name="Elde N.C."/>
            <person name="Turkewitz A.P."/>
            <person name="Asai D.J."/>
            <person name="Wilkes D.E."/>
            <person name="Wang Y."/>
            <person name="Cai H."/>
            <person name="Collins K."/>
            <person name="Stewart B.A."/>
            <person name="Lee S.R."/>
            <person name="Wilamowska K."/>
            <person name="Weinberg Z."/>
            <person name="Ruzzo W.L."/>
            <person name="Wloga D."/>
            <person name="Gaertig J."/>
            <person name="Frankel J."/>
            <person name="Tsao C.-C."/>
            <person name="Gorovsky M.A."/>
            <person name="Keeling P.J."/>
            <person name="Waller R.F."/>
            <person name="Patron N.J."/>
            <person name="Cherry J.M."/>
            <person name="Stover N.A."/>
            <person name="Krieger C.J."/>
            <person name="del Toro C."/>
            <person name="Ryder H.F."/>
            <person name="Williamson S.C."/>
            <person name="Barbeau R.A."/>
            <person name="Hamilton E.P."/>
            <person name="Orias E."/>
        </authorList>
    </citation>
    <scope>NUCLEOTIDE SEQUENCE [LARGE SCALE GENOMIC DNA]</scope>
    <source>
        <strain evidence="2">SB210</strain>
    </source>
</reference>
<evidence type="ECO:0000313" key="2">
    <source>
        <dbReference type="Proteomes" id="UP000009168"/>
    </source>
</evidence>
<protein>
    <recommendedName>
        <fullName evidence="3">RAP domain protein</fullName>
    </recommendedName>
</protein>
<proteinExistence type="predicted"/>
<accession>I7MDV9</accession>
<dbReference type="KEGG" id="tet:TTHERM_00293300"/>
<dbReference type="AlphaFoldDB" id="I7MDV9"/>
<dbReference type="Proteomes" id="UP000009168">
    <property type="component" value="Unassembled WGS sequence"/>
</dbReference>
<dbReference type="EMBL" id="GG662740">
    <property type="protein sequence ID" value="EAR92817.2"/>
    <property type="molecule type" value="Genomic_DNA"/>
</dbReference>
<name>I7MDV9_TETTS</name>
<gene>
    <name evidence="1" type="ORF">TTHERM_00293300</name>
</gene>
<organism evidence="1 2">
    <name type="scientific">Tetrahymena thermophila (strain SB210)</name>
    <dbReference type="NCBI Taxonomy" id="312017"/>
    <lineage>
        <taxon>Eukaryota</taxon>
        <taxon>Sar</taxon>
        <taxon>Alveolata</taxon>
        <taxon>Ciliophora</taxon>
        <taxon>Intramacronucleata</taxon>
        <taxon>Oligohymenophorea</taxon>
        <taxon>Hymenostomatida</taxon>
        <taxon>Tetrahymenina</taxon>
        <taxon>Tetrahymenidae</taxon>
        <taxon>Tetrahymena</taxon>
    </lineage>
</organism>
<evidence type="ECO:0008006" key="3">
    <source>
        <dbReference type="Google" id="ProtNLM"/>
    </source>
</evidence>
<dbReference type="RefSeq" id="XP_001013062.2">
    <property type="nucleotide sequence ID" value="XM_001013062.2"/>
</dbReference>
<keyword evidence="2" id="KW-1185">Reference proteome</keyword>